<sequence>MRRFARRFAERFAERFARRFHFLATALVLLLAVSGGVLLYQARELRAAPAVSNRALTDAAATSRVNADVGVALAKVFSYEPQGTEATERSAREALSGRAARQYRKLFGQVREGVRDQELSLSTQAVRVGTVSLRGDTAQLLVFLDQTARRGKGKPATSAAQLSVTARLRNDVWRIVEIEAR</sequence>
<gene>
    <name evidence="3" type="ORF">QIS99_08555</name>
</gene>
<keyword evidence="4" id="KW-1185">Reference proteome</keyword>
<comment type="subcellular location">
    <subcellularLocation>
        <location evidence="1">Membrane</location>
    </subcellularLocation>
</comment>
<evidence type="ECO:0000313" key="4">
    <source>
        <dbReference type="Proteomes" id="UP001224661"/>
    </source>
</evidence>
<dbReference type="Proteomes" id="UP001224661">
    <property type="component" value="Unassembled WGS sequence"/>
</dbReference>
<dbReference type="RefSeq" id="WP_282512070.1">
    <property type="nucleotide sequence ID" value="NZ_JASCIR010000005.1"/>
</dbReference>
<dbReference type="PANTHER" id="PTHR37042">
    <property type="entry name" value="OUTER MEMBRANE PROTEIN RV1973"/>
    <property type="match status" value="1"/>
</dbReference>
<keyword evidence="2" id="KW-0472">Membrane</keyword>
<evidence type="ECO:0000256" key="2">
    <source>
        <dbReference type="ARBA" id="ARBA00023136"/>
    </source>
</evidence>
<dbReference type="EMBL" id="JASCIR010000005">
    <property type="protein sequence ID" value="MDI3386265.1"/>
    <property type="molecule type" value="Genomic_DNA"/>
</dbReference>
<evidence type="ECO:0008006" key="5">
    <source>
        <dbReference type="Google" id="ProtNLM"/>
    </source>
</evidence>
<protein>
    <recommendedName>
        <fullName evidence="5">Mce-associated membrane protein</fullName>
    </recommendedName>
</protein>
<accession>A0ABT6RPM6</accession>
<evidence type="ECO:0000256" key="1">
    <source>
        <dbReference type="ARBA" id="ARBA00004370"/>
    </source>
</evidence>
<comment type="caution">
    <text evidence="3">The sequence shown here is derived from an EMBL/GenBank/DDBJ whole genome shotgun (WGS) entry which is preliminary data.</text>
</comment>
<name>A0ABT6RPM6_9ACTN</name>
<proteinExistence type="predicted"/>
<dbReference type="PANTHER" id="PTHR37042:SF4">
    <property type="entry name" value="OUTER MEMBRANE PROTEIN RV1973"/>
    <property type="match status" value="1"/>
</dbReference>
<evidence type="ECO:0000313" key="3">
    <source>
        <dbReference type="EMBL" id="MDI3386265.1"/>
    </source>
</evidence>
<reference evidence="3 4" key="1">
    <citation type="submission" date="2023-05" db="EMBL/GenBank/DDBJ databases">
        <title>Draft genome sequence of Streptomyces sp. B-S-A8 isolated from a cave soil in Thailand.</title>
        <authorList>
            <person name="Chamroensaksri N."/>
            <person name="Muangham S."/>
        </authorList>
    </citation>
    <scope>NUCLEOTIDE SEQUENCE [LARGE SCALE GENOMIC DNA]</scope>
    <source>
        <strain evidence="3 4">B-S-A8</strain>
    </source>
</reference>
<organism evidence="3 4">
    <name type="scientific">Streptomyces solicavernae</name>
    <dbReference type="NCBI Taxonomy" id="3043614"/>
    <lineage>
        <taxon>Bacteria</taxon>
        <taxon>Bacillati</taxon>
        <taxon>Actinomycetota</taxon>
        <taxon>Actinomycetes</taxon>
        <taxon>Kitasatosporales</taxon>
        <taxon>Streptomycetaceae</taxon>
        <taxon>Streptomyces</taxon>
    </lineage>
</organism>